<protein>
    <recommendedName>
        <fullName evidence="3">HEPN domain-containing protein</fullName>
    </recommendedName>
</protein>
<evidence type="ECO:0000313" key="2">
    <source>
        <dbReference type="Proteomes" id="UP000189670"/>
    </source>
</evidence>
<evidence type="ECO:0000313" key="1">
    <source>
        <dbReference type="EMBL" id="ETR68875.1"/>
    </source>
</evidence>
<comment type="caution">
    <text evidence="1">The sequence shown here is derived from an EMBL/GenBank/DDBJ whole genome shotgun (WGS) entry which is preliminary data.</text>
</comment>
<proteinExistence type="predicted"/>
<name>A0A1V1P2A6_9BACT</name>
<dbReference type="Gene3D" id="1.20.120.330">
    <property type="entry name" value="Nucleotidyltransferases domain 2"/>
    <property type="match status" value="1"/>
</dbReference>
<dbReference type="EMBL" id="ATBP01000808">
    <property type="protein sequence ID" value="ETR68875.1"/>
    <property type="molecule type" value="Genomic_DNA"/>
</dbReference>
<evidence type="ECO:0008006" key="3">
    <source>
        <dbReference type="Google" id="ProtNLM"/>
    </source>
</evidence>
<organism evidence="1 2">
    <name type="scientific">Candidatus Magnetoglobus multicellularis str. Araruama</name>
    <dbReference type="NCBI Taxonomy" id="890399"/>
    <lineage>
        <taxon>Bacteria</taxon>
        <taxon>Pseudomonadati</taxon>
        <taxon>Thermodesulfobacteriota</taxon>
        <taxon>Desulfobacteria</taxon>
        <taxon>Desulfobacterales</taxon>
        <taxon>Desulfobacteraceae</taxon>
        <taxon>Candidatus Magnetoglobus</taxon>
    </lineage>
</organism>
<sequence>MTLDEIDSLISELVAERMNLSHQYFEFARDIQPDSSLLCRQIISRCYYSMHHAARAVIFATRRGDLTSHEKVIKAIGKLFGSDMADLLLEQLNVRNTVEYELFAPDDIREIAKKSVHKAREFIKKCDLYIKERR</sequence>
<reference evidence="2" key="1">
    <citation type="submission" date="2012-11" db="EMBL/GenBank/DDBJ databases">
        <authorList>
            <person name="Lucero-Rivera Y.E."/>
            <person name="Tovar-Ramirez D."/>
        </authorList>
    </citation>
    <scope>NUCLEOTIDE SEQUENCE [LARGE SCALE GENOMIC DNA]</scope>
    <source>
        <strain evidence="2">Araruama</strain>
    </source>
</reference>
<dbReference type="AlphaFoldDB" id="A0A1V1P2A6"/>
<dbReference type="Proteomes" id="UP000189670">
    <property type="component" value="Unassembled WGS sequence"/>
</dbReference>
<accession>A0A1V1P2A6</accession>
<gene>
    <name evidence="1" type="ORF">OMM_10089</name>
</gene>